<feature type="compositionally biased region" description="Basic residues" evidence="1">
    <location>
        <begin position="48"/>
        <end position="75"/>
    </location>
</feature>
<gene>
    <name evidence="3" type="ORF">PV367_27905</name>
</gene>
<keyword evidence="3" id="KW-0378">Hydrolase</keyword>
<protein>
    <submittedName>
        <fullName evidence="3">CocE/NonD family hydrolase</fullName>
    </submittedName>
</protein>
<evidence type="ECO:0000313" key="3">
    <source>
        <dbReference type="EMBL" id="MDX3133517.1"/>
    </source>
</evidence>
<evidence type="ECO:0000256" key="1">
    <source>
        <dbReference type="SAM" id="MobiDB-lite"/>
    </source>
</evidence>
<feature type="compositionally biased region" description="Basic residues" evidence="1">
    <location>
        <begin position="30"/>
        <end position="39"/>
    </location>
</feature>
<organism evidence="3 4">
    <name type="scientific">Streptomyces europaeiscabiei</name>
    <dbReference type="NCBI Taxonomy" id="146819"/>
    <lineage>
        <taxon>Bacteria</taxon>
        <taxon>Bacillati</taxon>
        <taxon>Actinomycetota</taxon>
        <taxon>Actinomycetes</taxon>
        <taxon>Kitasatosporales</taxon>
        <taxon>Streptomycetaceae</taxon>
        <taxon>Streptomyces</taxon>
    </lineage>
</organism>
<dbReference type="Proteomes" id="UP001273589">
    <property type="component" value="Unassembled WGS sequence"/>
</dbReference>
<comment type="caution">
    <text evidence="3">The sequence shown here is derived from an EMBL/GenBank/DDBJ whole genome shotgun (WGS) entry which is preliminary data.</text>
</comment>
<feature type="compositionally biased region" description="Basic and acidic residues" evidence="1">
    <location>
        <begin position="19"/>
        <end position="28"/>
    </location>
</feature>
<evidence type="ECO:0000313" key="4">
    <source>
        <dbReference type="Proteomes" id="UP001273589"/>
    </source>
</evidence>
<dbReference type="Gene3D" id="1.10.3020.10">
    <property type="entry name" value="alpha-amino acid ester hydrolase ( Helical cap domain)"/>
    <property type="match status" value="1"/>
</dbReference>
<dbReference type="Pfam" id="PF02129">
    <property type="entry name" value="Peptidase_S15"/>
    <property type="match status" value="1"/>
</dbReference>
<proteinExistence type="predicted"/>
<dbReference type="GO" id="GO:0016787">
    <property type="term" value="F:hydrolase activity"/>
    <property type="evidence" value="ECO:0007669"/>
    <property type="project" value="UniProtKB-KW"/>
</dbReference>
<reference evidence="3" key="1">
    <citation type="journal article" date="2023" name="Microb. Genom.">
        <title>Mesoterricola silvestris gen. nov., sp. nov., Mesoterricola sediminis sp. nov., Geothrix oryzae sp. nov., Geothrix edaphica sp. nov., Geothrix rubra sp. nov., and Geothrix limicola sp. nov., six novel members of Acidobacteriota isolated from soils.</title>
        <authorList>
            <person name="Weisberg A.J."/>
            <person name="Pearce E."/>
            <person name="Kramer C.G."/>
            <person name="Chang J.H."/>
            <person name="Clarke C.R."/>
        </authorList>
    </citation>
    <scope>NUCLEOTIDE SEQUENCE</scope>
    <source>
        <strain evidence="3">ND06-05F</strain>
    </source>
</reference>
<feature type="region of interest" description="Disordered" evidence="1">
    <location>
        <begin position="1"/>
        <end position="79"/>
    </location>
</feature>
<dbReference type="EMBL" id="JARAWN010000213">
    <property type="protein sequence ID" value="MDX3133517.1"/>
    <property type="molecule type" value="Genomic_DNA"/>
</dbReference>
<feature type="compositionally biased region" description="Basic residues" evidence="1">
    <location>
        <begin position="1"/>
        <end position="15"/>
    </location>
</feature>
<dbReference type="AlphaFoldDB" id="A0AAJ2PUR7"/>
<dbReference type="InterPro" id="IPR000383">
    <property type="entry name" value="Xaa-Pro-like_dom"/>
</dbReference>
<evidence type="ECO:0000259" key="2">
    <source>
        <dbReference type="Pfam" id="PF02129"/>
    </source>
</evidence>
<feature type="domain" description="Xaa-Pro dipeptidyl-peptidase-like" evidence="2">
    <location>
        <begin position="11"/>
        <end position="138"/>
    </location>
</feature>
<sequence>MDARRRDRTRHHRALVPHEGCRRADAPARNRPRHPRRQPRQAGAGSRRPGRRRLRRTARRALPHVRPARSSRAGRSRREPEWARACRVEGWHDEVDLPTFQVGGWYDIFTQGTLDNFTAMRRAGRSATLVMGPWRHANQQHVIGDVNFGFGANSAFMGINQWREVRTEPVTSLRRVSRARRCRTWPACR</sequence>
<dbReference type="InterPro" id="IPR029058">
    <property type="entry name" value="AB_hydrolase_fold"/>
</dbReference>
<name>A0AAJ2PUR7_9ACTN</name>
<dbReference type="Gene3D" id="3.40.50.1820">
    <property type="entry name" value="alpha/beta hydrolase"/>
    <property type="match status" value="1"/>
</dbReference>
<accession>A0AAJ2PUR7</accession>